<organism evidence="12 13">
    <name type="scientific">Porites evermanni</name>
    <dbReference type="NCBI Taxonomy" id="104178"/>
    <lineage>
        <taxon>Eukaryota</taxon>
        <taxon>Metazoa</taxon>
        <taxon>Cnidaria</taxon>
        <taxon>Anthozoa</taxon>
        <taxon>Hexacorallia</taxon>
        <taxon>Scleractinia</taxon>
        <taxon>Fungiina</taxon>
        <taxon>Poritidae</taxon>
        <taxon>Porites</taxon>
    </lineage>
</organism>
<feature type="domain" description="Glycoside hydrolase family 20 catalytic" evidence="10">
    <location>
        <begin position="471"/>
        <end position="672"/>
    </location>
</feature>
<gene>
    <name evidence="12" type="ORF">PEVE_00035672</name>
</gene>
<keyword evidence="7" id="KW-0326">Glycosidase</keyword>
<dbReference type="Gene3D" id="1.25.40.20">
    <property type="entry name" value="Ankyrin repeat-containing domain"/>
    <property type="match status" value="2"/>
</dbReference>
<keyword evidence="13" id="KW-1185">Reference proteome</keyword>
<feature type="region of interest" description="Disordered" evidence="9">
    <location>
        <begin position="256"/>
        <end position="305"/>
    </location>
</feature>
<comment type="catalytic activity">
    <reaction evidence="1">
        <text>Hydrolysis of terminal non-reducing N-acetyl-D-hexosamine residues in N-acetyl-beta-D-hexosaminides.</text>
        <dbReference type="EC" id="3.2.1.52"/>
    </reaction>
</comment>
<dbReference type="Pfam" id="PF12796">
    <property type="entry name" value="Ank_2"/>
    <property type="match status" value="1"/>
</dbReference>
<evidence type="ECO:0000256" key="9">
    <source>
        <dbReference type="SAM" id="MobiDB-lite"/>
    </source>
</evidence>
<keyword evidence="4" id="KW-0677">Repeat</keyword>
<dbReference type="PROSITE" id="PS50088">
    <property type="entry name" value="ANK_REPEAT"/>
    <property type="match status" value="3"/>
</dbReference>
<protein>
    <recommendedName>
        <fullName evidence="3">beta-N-acetylhexosaminidase</fullName>
        <ecNumber evidence="3">3.2.1.52</ecNumber>
    </recommendedName>
</protein>
<dbReference type="EMBL" id="CALNXI010000556">
    <property type="protein sequence ID" value="CAH3029176.1"/>
    <property type="molecule type" value="Genomic_DNA"/>
</dbReference>
<dbReference type="InterPro" id="IPR029018">
    <property type="entry name" value="Hex-like_dom2"/>
</dbReference>
<dbReference type="SMART" id="SM00248">
    <property type="entry name" value="ANK"/>
    <property type="match status" value="4"/>
</dbReference>
<feature type="repeat" description="ANK" evidence="8">
    <location>
        <begin position="200"/>
        <end position="232"/>
    </location>
</feature>
<accession>A0ABN8MK62</accession>
<dbReference type="PANTHER" id="PTHR24171:SF8">
    <property type="entry name" value="BRCA1-ASSOCIATED RING DOMAIN PROTEIN 1"/>
    <property type="match status" value="1"/>
</dbReference>
<evidence type="ECO:0000256" key="3">
    <source>
        <dbReference type="ARBA" id="ARBA00012663"/>
    </source>
</evidence>
<feature type="domain" description="Beta-hexosaminidase bacterial type N-terminal" evidence="11">
    <location>
        <begin position="331"/>
        <end position="467"/>
    </location>
</feature>
<dbReference type="InterPro" id="IPR036770">
    <property type="entry name" value="Ankyrin_rpt-contain_sf"/>
</dbReference>
<dbReference type="InterPro" id="IPR017853">
    <property type="entry name" value="GH"/>
</dbReference>
<evidence type="ECO:0000313" key="12">
    <source>
        <dbReference type="EMBL" id="CAH3029176.1"/>
    </source>
</evidence>
<feature type="repeat" description="ANK" evidence="8">
    <location>
        <begin position="83"/>
        <end position="115"/>
    </location>
</feature>
<evidence type="ECO:0000256" key="1">
    <source>
        <dbReference type="ARBA" id="ARBA00001231"/>
    </source>
</evidence>
<dbReference type="SUPFAM" id="SSF48403">
    <property type="entry name" value="Ankyrin repeat"/>
    <property type="match status" value="1"/>
</dbReference>
<sequence>MMDDEEALKESVSNLRSAILLRRTDIIRSILSTAAEYREEDGLFADDDEEEEAQLGVPKQFYYDEYDDPYDILKMMMNYVDNDAGTCLHLATKLGYADAVRALLAAGSDPTIVNNEGATSFDYCTDKAIIGVYNEELLQASANSNVPRVRKLLKAGVNVNASDGATSDNKALHWAVSYGNADIVKLLCEHEAKVNVTNKAGVTPLHDAVTRGDLDIAKILLQHGAKYDIKATEGAHKDQTALDLVNSEEMRQLLTSPVIKEAEPVTNGDSTINDQTTDSESAPSETSTPSSTVLRNTTLPSPPLSLSSQLQLLSGMSPPANSESLDSTFLQLWPYPQQITQIKGTRFFPTASLPVVLFRGLQTDYFQEACEMWNTLEESFEQVGHTLELTVVGEDFERGGSVAGSIECHICPNSFSRSDSYRISISTVKVVLTACDLAGLWYAVNTLLQILRLFHGTGIPQVQISDWPDLKYRGVLWDVSTGRVPTLETLFSMIDILSSMKINQLQLYMQNTFAFSGHETVWRNTTPYSPSDIMKIDRYCKKRYIELVPHIESLSGFSQWLKFKSYKHLAEEAVVYDPQEERQPSCLCPSDDESIKLVQDLHSKAFPCFSSARFVHVGLDLAPEFGKGKSHSVTEEKGTDEVYMSYLKSVHQSCCRHGRTLQFWANALHEDPEQLWNLPPGVIAMEYGHTVNHDFLKFCKPLVDAGVSFFVCPGTGSWNSACGNSVDSFTVIHNAVQTAVACNALGVLICDWSLPGHVNPLSVSIPALLAGAGLAWKSSAELSNVRSSLADVLSRHVFMDASGSFGRALIDLGSTHSVLLQDEAVQAGVTSDSSRVHPVAHAPGGTLLWHILESKGSSELENVTSGSLQRALRQIRQCHKSFIAAELKCKQKADIVKELVVLVDILLFVTRICRLLLLNRKQSSTTSSLEDLPVINKTDLANKLLALVEVYQKAYLLRNKQGGLFSAVQLLRNFLQHLLPENEK</sequence>
<dbReference type="InterPro" id="IPR002110">
    <property type="entry name" value="Ankyrin_rpt"/>
</dbReference>
<evidence type="ECO:0000259" key="10">
    <source>
        <dbReference type="Pfam" id="PF00728"/>
    </source>
</evidence>
<evidence type="ECO:0000313" key="13">
    <source>
        <dbReference type="Proteomes" id="UP001159427"/>
    </source>
</evidence>
<dbReference type="InterPro" id="IPR015882">
    <property type="entry name" value="HEX_bac_N"/>
</dbReference>
<dbReference type="Pfam" id="PF00023">
    <property type="entry name" value="Ank"/>
    <property type="match status" value="1"/>
</dbReference>
<dbReference type="SUPFAM" id="SSF51445">
    <property type="entry name" value="(Trans)glycosidases"/>
    <property type="match status" value="1"/>
</dbReference>
<dbReference type="InterPro" id="IPR015883">
    <property type="entry name" value="Glyco_hydro_20_cat"/>
</dbReference>
<proteinExistence type="inferred from homology"/>
<evidence type="ECO:0000256" key="7">
    <source>
        <dbReference type="ARBA" id="ARBA00023295"/>
    </source>
</evidence>
<comment type="similarity">
    <text evidence="2">Belongs to the glycosyl hydrolase 20 family.</text>
</comment>
<evidence type="ECO:0000256" key="6">
    <source>
        <dbReference type="ARBA" id="ARBA00023043"/>
    </source>
</evidence>
<dbReference type="PANTHER" id="PTHR24171">
    <property type="entry name" value="ANKYRIN REPEAT DOMAIN-CONTAINING PROTEIN 39-RELATED"/>
    <property type="match status" value="1"/>
</dbReference>
<dbReference type="Pfam" id="PF02838">
    <property type="entry name" value="Glyco_hydro_20b"/>
    <property type="match status" value="1"/>
</dbReference>
<dbReference type="Pfam" id="PF00728">
    <property type="entry name" value="Glyco_hydro_20"/>
    <property type="match status" value="1"/>
</dbReference>
<keyword evidence="5" id="KW-0378">Hydrolase</keyword>
<dbReference type="PROSITE" id="PS50297">
    <property type="entry name" value="ANK_REP_REGION"/>
    <property type="match status" value="3"/>
</dbReference>
<dbReference type="Gene3D" id="3.30.379.10">
    <property type="entry name" value="Chitobiase/beta-hexosaminidase domain 2-like"/>
    <property type="match status" value="1"/>
</dbReference>
<comment type="caution">
    <text evidence="12">The sequence shown here is derived from an EMBL/GenBank/DDBJ whole genome shotgun (WGS) entry which is preliminary data.</text>
</comment>
<dbReference type="SUPFAM" id="SSF55545">
    <property type="entry name" value="beta-N-acetylhexosaminidase-like domain"/>
    <property type="match status" value="1"/>
</dbReference>
<evidence type="ECO:0000256" key="8">
    <source>
        <dbReference type="PROSITE-ProRule" id="PRU00023"/>
    </source>
</evidence>
<name>A0ABN8MK62_9CNID</name>
<evidence type="ECO:0000256" key="4">
    <source>
        <dbReference type="ARBA" id="ARBA00022737"/>
    </source>
</evidence>
<dbReference type="EC" id="3.2.1.52" evidence="3"/>
<feature type="repeat" description="ANK" evidence="8">
    <location>
        <begin position="167"/>
        <end position="199"/>
    </location>
</feature>
<dbReference type="Gene3D" id="3.20.20.80">
    <property type="entry name" value="Glycosidases"/>
    <property type="match status" value="1"/>
</dbReference>
<evidence type="ECO:0000256" key="5">
    <source>
        <dbReference type="ARBA" id="ARBA00022801"/>
    </source>
</evidence>
<dbReference type="Proteomes" id="UP001159427">
    <property type="component" value="Unassembled WGS sequence"/>
</dbReference>
<evidence type="ECO:0000259" key="11">
    <source>
        <dbReference type="Pfam" id="PF02838"/>
    </source>
</evidence>
<evidence type="ECO:0000256" key="2">
    <source>
        <dbReference type="ARBA" id="ARBA00006285"/>
    </source>
</evidence>
<keyword evidence="6 8" id="KW-0040">ANK repeat</keyword>
<reference evidence="12 13" key="1">
    <citation type="submission" date="2022-05" db="EMBL/GenBank/DDBJ databases">
        <authorList>
            <consortium name="Genoscope - CEA"/>
            <person name="William W."/>
        </authorList>
    </citation>
    <scope>NUCLEOTIDE SEQUENCE [LARGE SCALE GENOMIC DNA]</scope>
</reference>
<dbReference type="PRINTS" id="PR00738">
    <property type="entry name" value="GLHYDRLASE20"/>
</dbReference>
<feature type="compositionally biased region" description="Low complexity" evidence="9">
    <location>
        <begin position="276"/>
        <end position="292"/>
    </location>
</feature>
<dbReference type="InterPro" id="IPR025705">
    <property type="entry name" value="Beta_hexosaminidase_sua/sub"/>
</dbReference>